<dbReference type="AlphaFoldDB" id="A0AAJ0B9J1"/>
<keyword evidence="1" id="KW-0472">Membrane</keyword>
<evidence type="ECO:0000313" key="2">
    <source>
        <dbReference type="EMBL" id="KAK1754193.1"/>
    </source>
</evidence>
<evidence type="ECO:0000313" key="3">
    <source>
        <dbReference type="Proteomes" id="UP001239445"/>
    </source>
</evidence>
<dbReference type="EMBL" id="MU839836">
    <property type="protein sequence ID" value="KAK1754193.1"/>
    <property type="molecule type" value="Genomic_DNA"/>
</dbReference>
<reference evidence="2" key="1">
    <citation type="submission" date="2023-06" db="EMBL/GenBank/DDBJ databases">
        <title>Genome-scale phylogeny and comparative genomics of the fungal order Sordariales.</title>
        <authorList>
            <consortium name="Lawrence Berkeley National Laboratory"/>
            <person name="Hensen N."/>
            <person name="Bonometti L."/>
            <person name="Westerberg I."/>
            <person name="Brannstrom I.O."/>
            <person name="Guillou S."/>
            <person name="Cros-Aarteil S."/>
            <person name="Calhoun S."/>
            <person name="Haridas S."/>
            <person name="Kuo A."/>
            <person name="Mondo S."/>
            <person name="Pangilinan J."/>
            <person name="Riley R."/>
            <person name="Labutti K."/>
            <person name="Andreopoulos B."/>
            <person name="Lipzen A."/>
            <person name="Chen C."/>
            <person name="Yanf M."/>
            <person name="Daum C."/>
            <person name="Ng V."/>
            <person name="Clum A."/>
            <person name="Steindorff A."/>
            <person name="Ohm R."/>
            <person name="Martin F."/>
            <person name="Silar P."/>
            <person name="Natvig D."/>
            <person name="Lalanne C."/>
            <person name="Gautier V."/>
            <person name="Ament-Velasquez S.L."/>
            <person name="Kruys A."/>
            <person name="Hutchinson M.I."/>
            <person name="Powell A.J."/>
            <person name="Barry K."/>
            <person name="Miller A.N."/>
            <person name="Grigoriev I.V."/>
            <person name="Debuchy R."/>
            <person name="Gladieux P."/>
            <person name="Thoren M.H."/>
            <person name="Johannesson H."/>
        </authorList>
    </citation>
    <scope>NUCLEOTIDE SEQUENCE</scope>
    <source>
        <strain evidence="2">PSN4</strain>
    </source>
</reference>
<dbReference type="Proteomes" id="UP001239445">
    <property type="component" value="Unassembled WGS sequence"/>
</dbReference>
<protein>
    <submittedName>
        <fullName evidence="2">Uncharacterized protein</fullName>
    </submittedName>
</protein>
<evidence type="ECO:0000256" key="1">
    <source>
        <dbReference type="SAM" id="Phobius"/>
    </source>
</evidence>
<keyword evidence="3" id="KW-1185">Reference proteome</keyword>
<sequence length="105" mass="12242">MAVERLCESKLIQLNFDIYCRYFSVKKESKRLRGNVGAYSVSLLFPFPIQLYIQQFLVQELPTLSSDGHGLYASAHFSARQLLLDNATEIGDRLPYATTRYWRRF</sequence>
<proteinExistence type="predicted"/>
<organism evidence="2 3">
    <name type="scientific">Echria macrotheca</name>
    <dbReference type="NCBI Taxonomy" id="438768"/>
    <lineage>
        <taxon>Eukaryota</taxon>
        <taxon>Fungi</taxon>
        <taxon>Dikarya</taxon>
        <taxon>Ascomycota</taxon>
        <taxon>Pezizomycotina</taxon>
        <taxon>Sordariomycetes</taxon>
        <taxon>Sordariomycetidae</taxon>
        <taxon>Sordariales</taxon>
        <taxon>Schizotheciaceae</taxon>
        <taxon>Echria</taxon>
    </lineage>
</organism>
<feature type="transmembrane region" description="Helical" evidence="1">
    <location>
        <begin position="36"/>
        <end position="53"/>
    </location>
</feature>
<name>A0AAJ0B9J1_9PEZI</name>
<keyword evidence="1" id="KW-0812">Transmembrane</keyword>
<accession>A0AAJ0B9J1</accession>
<gene>
    <name evidence="2" type="ORF">QBC47DRAFT_362162</name>
</gene>
<keyword evidence="1" id="KW-1133">Transmembrane helix</keyword>
<comment type="caution">
    <text evidence="2">The sequence shown here is derived from an EMBL/GenBank/DDBJ whole genome shotgun (WGS) entry which is preliminary data.</text>
</comment>